<dbReference type="GO" id="GO:0098542">
    <property type="term" value="P:defense response to other organism"/>
    <property type="evidence" value="ECO:0007669"/>
    <property type="project" value="TreeGrafter"/>
</dbReference>
<evidence type="ECO:0000313" key="3">
    <source>
        <dbReference type="Proteomes" id="UP000636709"/>
    </source>
</evidence>
<dbReference type="Proteomes" id="UP000636709">
    <property type="component" value="Unassembled WGS sequence"/>
</dbReference>
<reference evidence="2" key="1">
    <citation type="submission" date="2020-07" db="EMBL/GenBank/DDBJ databases">
        <title>Genome sequence and genetic diversity analysis of an under-domesticated orphan crop, white fonio (Digitaria exilis).</title>
        <authorList>
            <person name="Bennetzen J.L."/>
            <person name="Chen S."/>
            <person name="Ma X."/>
            <person name="Wang X."/>
            <person name="Yssel A.E.J."/>
            <person name="Chaluvadi S.R."/>
            <person name="Johnson M."/>
            <person name="Gangashetty P."/>
            <person name="Hamidou F."/>
            <person name="Sanogo M.D."/>
            <person name="Zwaenepoel A."/>
            <person name="Wallace J."/>
            <person name="Van De Peer Y."/>
            <person name="Van Deynze A."/>
        </authorList>
    </citation>
    <scope>NUCLEOTIDE SEQUENCE</scope>
    <source>
        <tissue evidence="2">Leaves</tissue>
    </source>
</reference>
<evidence type="ECO:0000313" key="2">
    <source>
        <dbReference type="EMBL" id="KAF8644995.1"/>
    </source>
</evidence>
<dbReference type="SUPFAM" id="SSF52540">
    <property type="entry name" value="P-loop containing nucleoside triphosphate hydrolases"/>
    <property type="match status" value="1"/>
</dbReference>
<accession>A0A835A2H1</accession>
<dbReference type="GO" id="GO:0043531">
    <property type="term" value="F:ADP binding"/>
    <property type="evidence" value="ECO:0007669"/>
    <property type="project" value="InterPro"/>
</dbReference>
<gene>
    <name evidence="2" type="ORF">HU200_066265</name>
</gene>
<dbReference type="Gene3D" id="3.40.50.300">
    <property type="entry name" value="P-loop containing nucleotide triphosphate hydrolases"/>
    <property type="match status" value="1"/>
</dbReference>
<dbReference type="AlphaFoldDB" id="A0A835A2H1"/>
<dbReference type="PANTHER" id="PTHR23155:SF1228">
    <property type="entry name" value="NB-ARC DOMAIN CONTAINING PROTEIN, EXPRESSED"/>
    <property type="match status" value="1"/>
</dbReference>
<dbReference type="InterPro" id="IPR002182">
    <property type="entry name" value="NB-ARC"/>
</dbReference>
<dbReference type="InterPro" id="IPR044974">
    <property type="entry name" value="Disease_R_plants"/>
</dbReference>
<name>A0A835A2H1_9POAL</name>
<keyword evidence="3" id="KW-1185">Reference proteome</keyword>
<feature type="domain" description="NB-ARC" evidence="1">
    <location>
        <begin position="26"/>
        <end position="102"/>
    </location>
</feature>
<protein>
    <recommendedName>
        <fullName evidence="1">NB-ARC domain-containing protein</fullName>
    </recommendedName>
</protein>
<sequence length="120" mass="13561">MAEWFCSGKKVLARHEIATTIVDIRKRLDQIQGAMKVFIVVDDIWDGKIWVEAIEQAFVASNPGSRIIVTTRKSEVAKNIGVDEQYPIQPLSEGYSKMLLSKISGIEDKLLDHDDVVKKF</sequence>
<dbReference type="OrthoDB" id="1305171at2759"/>
<dbReference type="InterPro" id="IPR027417">
    <property type="entry name" value="P-loop_NTPase"/>
</dbReference>
<dbReference type="PANTHER" id="PTHR23155">
    <property type="entry name" value="DISEASE RESISTANCE PROTEIN RP"/>
    <property type="match status" value="1"/>
</dbReference>
<comment type="caution">
    <text evidence="2">The sequence shown here is derived from an EMBL/GenBank/DDBJ whole genome shotgun (WGS) entry which is preliminary data.</text>
</comment>
<dbReference type="Pfam" id="PF00931">
    <property type="entry name" value="NB-ARC"/>
    <property type="match status" value="1"/>
</dbReference>
<evidence type="ECO:0000259" key="1">
    <source>
        <dbReference type="Pfam" id="PF00931"/>
    </source>
</evidence>
<proteinExistence type="predicted"/>
<organism evidence="2 3">
    <name type="scientific">Digitaria exilis</name>
    <dbReference type="NCBI Taxonomy" id="1010633"/>
    <lineage>
        <taxon>Eukaryota</taxon>
        <taxon>Viridiplantae</taxon>
        <taxon>Streptophyta</taxon>
        <taxon>Embryophyta</taxon>
        <taxon>Tracheophyta</taxon>
        <taxon>Spermatophyta</taxon>
        <taxon>Magnoliopsida</taxon>
        <taxon>Liliopsida</taxon>
        <taxon>Poales</taxon>
        <taxon>Poaceae</taxon>
        <taxon>PACMAD clade</taxon>
        <taxon>Panicoideae</taxon>
        <taxon>Panicodae</taxon>
        <taxon>Paniceae</taxon>
        <taxon>Anthephorinae</taxon>
        <taxon>Digitaria</taxon>
    </lineage>
</organism>
<dbReference type="EMBL" id="JACEFO010003033">
    <property type="protein sequence ID" value="KAF8644995.1"/>
    <property type="molecule type" value="Genomic_DNA"/>
</dbReference>